<keyword evidence="1" id="KW-1133">Transmembrane helix</keyword>
<evidence type="ECO:0000256" key="1">
    <source>
        <dbReference type="SAM" id="Phobius"/>
    </source>
</evidence>
<name>A0A6P2DL74_9BACT</name>
<accession>A0A6P2DL74</accession>
<protein>
    <submittedName>
        <fullName evidence="2">Uncharacterized protein</fullName>
    </submittedName>
</protein>
<dbReference type="RefSeq" id="WP_162673062.1">
    <property type="nucleotide sequence ID" value="NZ_LR593886.1"/>
</dbReference>
<sequence>MPVYDCRNEDTIKDVWPSRVFDANGVEIEDVVYCDTDTGRVGLVTLAATLKESPLILWEDRPAPLRLVKIDGPAEPVAAPAVRPPEGNDGCAVALFGLTLALAALAYSWPAWR</sequence>
<keyword evidence="1" id="KW-0472">Membrane</keyword>
<dbReference type="Proteomes" id="UP000464178">
    <property type="component" value="Chromosome"/>
</dbReference>
<keyword evidence="1" id="KW-0812">Transmembrane</keyword>
<feature type="transmembrane region" description="Helical" evidence="1">
    <location>
        <begin position="92"/>
        <end position="112"/>
    </location>
</feature>
<gene>
    <name evidence="2" type="ORF">SOIL9_71490</name>
</gene>
<dbReference type="KEGG" id="gms:SOIL9_71490"/>
<keyword evidence="3" id="KW-1185">Reference proteome</keyword>
<dbReference type="AlphaFoldDB" id="A0A6P2DL74"/>
<dbReference type="EMBL" id="LR593886">
    <property type="protein sequence ID" value="VTS03539.1"/>
    <property type="molecule type" value="Genomic_DNA"/>
</dbReference>
<proteinExistence type="predicted"/>
<reference evidence="2 3" key="1">
    <citation type="submission" date="2019-05" db="EMBL/GenBank/DDBJ databases">
        <authorList>
            <consortium name="Science for Life Laboratories"/>
        </authorList>
    </citation>
    <scope>NUCLEOTIDE SEQUENCE [LARGE SCALE GENOMIC DNA]</scope>
    <source>
        <strain evidence="2">Soil9</strain>
    </source>
</reference>
<organism evidence="2 3">
    <name type="scientific">Gemmata massiliana</name>
    <dbReference type="NCBI Taxonomy" id="1210884"/>
    <lineage>
        <taxon>Bacteria</taxon>
        <taxon>Pseudomonadati</taxon>
        <taxon>Planctomycetota</taxon>
        <taxon>Planctomycetia</taxon>
        <taxon>Gemmatales</taxon>
        <taxon>Gemmataceae</taxon>
        <taxon>Gemmata</taxon>
    </lineage>
</organism>
<evidence type="ECO:0000313" key="3">
    <source>
        <dbReference type="Proteomes" id="UP000464178"/>
    </source>
</evidence>
<evidence type="ECO:0000313" key="2">
    <source>
        <dbReference type="EMBL" id="VTS03539.1"/>
    </source>
</evidence>